<dbReference type="PANTHER" id="PTHR32278">
    <property type="entry name" value="F-BOX DOMAIN-CONTAINING PROTEIN"/>
    <property type="match status" value="1"/>
</dbReference>
<dbReference type="EMBL" id="JAKUCV010005025">
    <property type="protein sequence ID" value="KAJ4833034.1"/>
    <property type="molecule type" value="Genomic_DNA"/>
</dbReference>
<keyword evidence="2" id="KW-1185">Reference proteome</keyword>
<organism evidence="1 2">
    <name type="scientific">Turnera subulata</name>
    <dbReference type="NCBI Taxonomy" id="218843"/>
    <lineage>
        <taxon>Eukaryota</taxon>
        <taxon>Viridiplantae</taxon>
        <taxon>Streptophyta</taxon>
        <taxon>Embryophyta</taxon>
        <taxon>Tracheophyta</taxon>
        <taxon>Spermatophyta</taxon>
        <taxon>Magnoliopsida</taxon>
        <taxon>eudicotyledons</taxon>
        <taxon>Gunneridae</taxon>
        <taxon>Pentapetalae</taxon>
        <taxon>rosids</taxon>
        <taxon>fabids</taxon>
        <taxon>Malpighiales</taxon>
        <taxon>Passifloraceae</taxon>
        <taxon>Turnera</taxon>
    </lineage>
</organism>
<evidence type="ECO:0000313" key="1">
    <source>
        <dbReference type="EMBL" id="KAJ4833034.1"/>
    </source>
</evidence>
<protein>
    <submittedName>
        <fullName evidence="1">Uncharacterized protein</fullName>
    </submittedName>
</protein>
<accession>A0A9Q0FLN1</accession>
<dbReference type="Pfam" id="PF14299">
    <property type="entry name" value="PP2"/>
    <property type="match status" value="1"/>
</dbReference>
<comment type="caution">
    <text evidence="1">The sequence shown here is derived from an EMBL/GenBank/DDBJ whole genome shotgun (WGS) entry which is preliminary data.</text>
</comment>
<reference evidence="1" key="1">
    <citation type="submission" date="2022-02" db="EMBL/GenBank/DDBJ databases">
        <authorList>
            <person name="Henning P.M."/>
            <person name="McCubbin A.G."/>
            <person name="Shore J.S."/>
        </authorList>
    </citation>
    <scope>NUCLEOTIDE SEQUENCE</scope>
    <source>
        <strain evidence="1">F60SS</strain>
        <tissue evidence="1">Leaves</tissue>
    </source>
</reference>
<dbReference type="OrthoDB" id="1738069at2759"/>
<evidence type="ECO:0000313" key="2">
    <source>
        <dbReference type="Proteomes" id="UP001141552"/>
    </source>
</evidence>
<gene>
    <name evidence="1" type="ORF">Tsubulata_025990</name>
</gene>
<dbReference type="Proteomes" id="UP001141552">
    <property type="component" value="Unassembled WGS sequence"/>
</dbReference>
<sequence length="134" mass="15408">MFRFSEVARLRYVCWLEIQGRIEAKMLSRRTTYAVYLVFKFDHSKRGFNERPVEMCVSVEGDESGSRCTAFLDPPGNEPQLSRERGDGWMEIVMGRFFNDNGDDGGFVCSLCETDDYTGKHGLVIEGIEFRPED</sequence>
<dbReference type="AlphaFoldDB" id="A0A9Q0FLN1"/>
<reference evidence="1" key="2">
    <citation type="journal article" date="2023" name="Plants (Basel)">
        <title>Annotation of the Turnera subulata (Passifloraceae) Draft Genome Reveals the S-Locus Evolved after the Divergence of Turneroideae from Passifloroideae in a Stepwise Manner.</title>
        <authorList>
            <person name="Henning P.M."/>
            <person name="Roalson E.H."/>
            <person name="Mir W."/>
            <person name="McCubbin A.G."/>
            <person name="Shore J.S."/>
        </authorList>
    </citation>
    <scope>NUCLEOTIDE SEQUENCE</scope>
    <source>
        <strain evidence="1">F60SS</strain>
    </source>
</reference>
<proteinExistence type="predicted"/>
<dbReference type="InterPro" id="IPR025886">
    <property type="entry name" value="PP2-like"/>
</dbReference>
<name>A0A9Q0FLN1_9ROSI</name>
<dbReference type="PANTHER" id="PTHR32278:SF135">
    <property type="entry name" value="F-BOX PROTEIN PP2-B12"/>
    <property type="match status" value="1"/>
</dbReference>